<evidence type="ECO:0000313" key="2">
    <source>
        <dbReference type="EMBL" id="MDR7358835.1"/>
    </source>
</evidence>
<name>A0ABU2BJK9_9MICC</name>
<sequence>MTQLTQQQTSRLSVVRQSERENLWFLGDLIQPIITSEMTDGRFMMALTHSKLASEPPLHEHVGEDEIFYILEGTVTFWAAEADGLTLGPGDCILMPKDVPHTFQASPDIEAKWLVMSAPGGLEKFFRAVAIPAEYAGPQRDWEMDEETEQRLQNACDDFNITLLAEPGVVTGTGI</sequence>
<dbReference type="PANTHER" id="PTHR36440">
    <property type="entry name" value="PUTATIVE (AFU_ORTHOLOGUE AFUA_8G07350)-RELATED"/>
    <property type="match status" value="1"/>
</dbReference>
<dbReference type="InterPro" id="IPR011051">
    <property type="entry name" value="RmlC_Cupin_sf"/>
</dbReference>
<evidence type="ECO:0000313" key="3">
    <source>
        <dbReference type="Proteomes" id="UP001183817"/>
    </source>
</evidence>
<dbReference type="Proteomes" id="UP001183817">
    <property type="component" value="Unassembled WGS sequence"/>
</dbReference>
<evidence type="ECO:0000259" key="1">
    <source>
        <dbReference type="Pfam" id="PF07883"/>
    </source>
</evidence>
<dbReference type="SUPFAM" id="SSF51182">
    <property type="entry name" value="RmlC-like cupins"/>
    <property type="match status" value="1"/>
</dbReference>
<dbReference type="InterPro" id="IPR053146">
    <property type="entry name" value="QDO-like"/>
</dbReference>
<dbReference type="PANTHER" id="PTHR36440:SF1">
    <property type="entry name" value="PUTATIVE (AFU_ORTHOLOGUE AFUA_8G07350)-RELATED"/>
    <property type="match status" value="1"/>
</dbReference>
<gene>
    <name evidence="2" type="ORF">J2S64_002526</name>
</gene>
<organism evidence="2 3">
    <name type="scientific">Paeniglutamicibacter sulfureus</name>
    <dbReference type="NCBI Taxonomy" id="43666"/>
    <lineage>
        <taxon>Bacteria</taxon>
        <taxon>Bacillati</taxon>
        <taxon>Actinomycetota</taxon>
        <taxon>Actinomycetes</taxon>
        <taxon>Micrococcales</taxon>
        <taxon>Micrococcaceae</taxon>
        <taxon>Paeniglutamicibacter</taxon>
    </lineage>
</organism>
<dbReference type="Pfam" id="PF07883">
    <property type="entry name" value="Cupin_2"/>
    <property type="match status" value="1"/>
</dbReference>
<accession>A0ABU2BJK9</accession>
<dbReference type="EMBL" id="JAVDYI010000001">
    <property type="protein sequence ID" value="MDR7358835.1"/>
    <property type="molecule type" value="Genomic_DNA"/>
</dbReference>
<comment type="caution">
    <text evidence="2">The sequence shown here is derived from an EMBL/GenBank/DDBJ whole genome shotgun (WGS) entry which is preliminary data.</text>
</comment>
<protein>
    <submittedName>
        <fullName evidence="2">Quercetin dioxygenase-like cupin family protein</fullName>
    </submittedName>
</protein>
<dbReference type="RefSeq" id="WP_310290898.1">
    <property type="nucleotide sequence ID" value="NZ_BAAAWO010000001.1"/>
</dbReference>
<dbReference type="InterPro" id="IPR013096">
    <property type="entry name" value="Cupin_2"/>
</dbReference>
<feature type="domain" description="Cupin type-2" evidence="1">
    <location>
        <begin position="55"/>
        <end position="116"/>
    </location>
</feature>
<keyword evidence="3" id="KW-1185">Reference proteome</keyword>
<reference evidence="2 3" key="1">
    <citation type="submission" date="2023-07" db="EMBL/GenBank/DDBJ databases">
        <title>Sequencing the genomes of 1000 actinobacteria strains.</title>
        <authorList>
            <person name="Klenk H.-P."/>
        </authorList>
    </citation>
    <scope>NUCLEOTIDE SEQUENCE [LARGE SCALE GENOMIC DNA]</scope>
    <source>
        <strain evidence="2 3">DSM 20167</strain>
    </source>
</reference>
<dbReference type="Gene3D" id="2.60.120.10">
    <property type="entry name" value="Jelly Rolls"/>
    <property type="match status" value="1"/>
</dbReference>
<dbReference type="InterPro" id="IPR014710">
    <property type="entry name" value="RmlC-like_jellyroll"/>
</dbReference>
<proteinExistence type="predicted"/>